<dbReference type="Gene3D" id="3.50.50.60">
    <property type="entry name" value="FAD/NAD(P)-binding domain"/>
    <property type="match status" value="1"/>
</dbReference>
<comment type="similarity">
    <text evidence="3">Belongs to the lysine N(6)-hydroxylase/L-ornithine N(5)-oxygenase family.</text>
</comment>
<organism evidence="8 9">
    <name type="scientific">Agrobacterium larrymoorei</name>
    <dbReference type="NCBI Taxonomy" id="160699"/>
    <lineage>
        <taxon>Bacteria</taxon>
        <taxon>Pseudomonadati</taxon>
        <taxon>Pseudomonadota</taxon>
        <taxon>Alphaproteobacteria</taxon>
        <taxon>Hyphomicrobiales</taxon>
        <taxon>Rhizobiaceae</taxon>
        <taxon>Rhizobium/Agrobacterium group</taxon>
        <taxon>Agrobacterium</taxon>
    </lineage>
</organism>
<dbReference type="PANTHER" id="PTHR42802:SF1">
    <property type="entry name" value="L-ORNITHINE N(5)-MONOOXYGENASE"/>
    <property type="match status" value="1"/>
</dbReference>
<dbReference type="Pfam" id="PF13434">
    <property type="entry name" value="Lys_Orn_oxgnase"/>
    <property type="match status" value="1"/>
</dbReference>
<dbReference type="Proteomes" id="UP000298664">
    <property type="component" value="Chromosome Linear"/>
</dbReference>
<dbReference type="InterPro" id="IPR036188">
    <property type="entry name" value="FAD/NAD-bd_sf"/>
</dbReference>
<dbReference type="EMBL" id="CP124734">
    <property type="protein sequence ID" value="WHA42656.1"/>
    <property type="molecule type" value="Genomic_DNA"/>
</dbReference>
<keyword evidence="4" id="KW-0285">Flavoprotein</keyword>
<keyword evidence="5" id="KW-0274">FAD</keyword>
<name>A0AAF0KF42_9HYPH</name>
<comment type="cofactor">
    <cofactor evidence="1">
        <name>FAD</name>
        <dbReference type="ChEBI" id="CHEBI:57692"/>
    </cofactor>
</comment>
<sequence>MKNAIFDFTGIGLGPFNLGLACLTQPVTQLKSTFLDRSPEFNWHSGMLLENATLQTPFMGDLVTLADPTSPFTFLNYAKEQGKIYSFYTREDFFLLRNEYNLYCRWAAAKLDNLRFSHTVTDARYDEASRLYLLTVVDRAGEIKTVKTRKLVVGTGTSPSLPACCAPAAKHVTHSSQYLADKKKIQARKSIVIIGSGQSAAEIYYDLLSEIDIHGYSVEWVTRSQRFFPLDLTKLNLEMTSPDYARYFHNLPEATRDRVLKEQSSLFKGINASLLKEIYDLLYRKSLKGAVNTSLIPNSELVEIRHSPGNQAFALEFRHREQDVTFSRTADSVILATGYDYKEPEFLHGINDRLLRDDQGRLDVSANYSVDRDRQDVFVQNLDIHTHGFVAPDLGMACLRNATILRAIAGHEVYPVEEETTFQTFDVTTLSNNVTSARVVA</sequence>
<dbReference type="InterPro" id="IPR025700">
    <property type="entry name" value="Lys/Orn_oxygenase"/>
</dbReference>
<accession>A0AAF0KF42</accession>
<evidence type="ECO:0000256" key="4">
    <source>
        <dbReference type="ARBA" id="ARBA00022630"/>
    </source>
</evidence>
<evidence type="ECO:0000256" key="7">
    <source>
        <dbReference type="ARBA" id="ARBA00023002"/>
    </source>
</evidence>
<evidence type="ECO:0000256" key="3">
    <source>
        <dbReference type="ARBA" id="ARBA00007588"/>
    </source>
</evidence>
<evidence type="ECO:0000313" key="8">
    <source>
        <dbReference type="EMBL" id="WHA42656.1"/>
    </source>
</evidence>
<evidence type="ECO:0000313" key="9">
    <source>
        <dbReference type="Proteomes" id="UP000298664"/>
    </source>
</evidence>
<protein>
    <submittedName>
        <fullName evidence="8">SidA/IucD/PvdA family monooxygenase</fullName>
    </submittedName>
</protein>
<dbReference type="AlphaFoldDB" id="A0AAF0KF42"/>
<keyword evidence="6" id="KW-0521">NADP</keyword>
<evidence type="ECO:0000256" key="1">
    <source>
        <dbReference type="ARBA" id="ARBA00001974"/>
    </source>
</evidence>
<gene>
    <name evidence="8" type="ORF">CFBP5477_015380</name>
</gene>
<dbReference type="RefSeq" id="WP_137394733.1">
    <property type="nucleotide sequence ID" value="NZ_CP124734.1"/>
</dbReference>
<proteinExistence type="inferred from homology"/>
<evidence type="ECO:0000256" key="5">
    <source>
        <dbReference type="ARBA" id="ARBA00022827"/>
    </source>
</evidence>
<dbReference type="GO" id="GO:0004497">
    <property type="term" value="F:monooxygenase activity"/>
    <property type="evidence" value="ECO:0007669"/>
    <property type="project" value="UniProtKB-KW"/>
</dbReference>
<keyword evidence="7" id="KW-0560">Oxidoreductase</keyword>
<dbReference type="SUPFAM" id="SSF51905">
    <property type="entry name" value="FAD/NAD(P)-binding domain"/>
    <property type="match status" value="2"/>
</dbReference>
<dbReference type="PANTHER" id="PTHR42802">
    <property type="entry name" value="MONOOXYGENASE"/>
    <property type="match status" value="1"/>
</dbReference>
<reference evidence="8" key="1">
    <citation type="submission" date="2023-05" db="EMBL/GenBank/DDBJ databases">
        <title>Complete genome sequence of Agrobacterium larrymoorei CFBP5477.</title>
        <authorList>
            <person name="Yen H.-C."/>
            <person name="Chou L."/>
            <person name="Lin Y.-C."/>
            <person name="Lai E.-M."/>
            <person name="Kuo C.-H."/>
        </authorList>
    </citation>
    <scope>NUCLEOTIDE SEQUENCE</scope>
    <source>
        <strain evidence="8">CFBP5477</strain>
    </source>
</reference>
<dbReference type="PROSITE" id="PS51257">
    <property type="entry name" value="PROKAR_LIPOPROTEIN"/>
    <property type="match status" value="1"/>
</dbReference>
<comment type="pathway">
    <text evidence="2">Siderophore biosynthesis.</text>
</comment>
<evidence type="ECO:0000256" key="6">
    <source>
        <dbReference type="ARBA" id="ARBA00022857"/>
    </source>
</evidence>
<evidence type="ECO:0000256" key="2">
    <source>
        <dbReference type="ARBA" id="ARBA00004924"/>
    </source>
</evidence>
<keyword evidence="8" id="KW-0503">Monooxygenase</keyword>